<evidence type="ECO:0000313" key="3">
    <source>
        <dbReference type="Proteomes" id="UP000177486"/>
    </source>
</evidence>
<feature type="transmembrane region" description="Helical" evidence="1">
    <location>
        <begin position="110"/>
        <end position="128"/>
    </location>
</feature>
<name>A0A1G2EY41_9BACT</name>
<protein>
    <submittedName>
        <fullName evidence="2">Uncharacterized protein</fullName>
    </submittedName>
</protein>
<gene>
    <name evidence="2" type="ORF">A2931_02075</name>
</gene>
<feature type="transmembrane region" description="Helical" evidence="1">
    <location>
        <begin position="6"/>
        <end position="22"/>
    </location>
</feature>
<dbReference type="Proteomes" id="UP000177486">
    <property type="component" value="Unassembled WGS sequence"/>
</dbReference>
<keyword evidence="1" id="KW-1133">Transmembrane helix</keyword>
<dbReference type="EMBL" id="MHMQ01000015">
    <property type="protein sequence ID" value="OGZ30683.1"/>
    <property type="molecule type" value="Genomic_DNA"/>
</dbReference>
<organism evidence="2 3">
    <name type="scientific">Candidatus Niyogibacteria bacterium RIFCSPLOWO2_01_FULL_45_48</name>
    <dbReference type="NCBI Taxonomy" id="1801724"/>
    <lineage>
        <taxon>Bacteria</taxon>
        <taxon>Candidatus Niyogiibacteriota</taxon>
    </lineage>
</organism>
<feature type="transmembrane region" description="Helical" evidence="1">
    <location>
        <begin position="140"/>
        <end position="160"/>
    </location>
</feature>
<feature type="transmembrane region" description="Helical" evidence="1">
    <location>
        <begin position="34"/>
        <end position="51"/>
    </location>
</feature>
<comment type="caution">
    <text evidence="2">The sequence shown here is derived from an EMBL/GenBank/DDBJ whole genome shotgun (WGS) entry which is preliminary data.</text>
</comment>
<feature type="transmembrane region" description="Helical" evidence="1">
    <location>
        <begin position="166"/>
        <end position="184"/>
    </location>
</feature>
<keyword evidence="1" id="KW-0812">Transmembrane</keyword>
<feature type="transmembrane region" description="Helical" evidence="1">
    <location>
        <begin position="89"/>
        <end position="104"/>
    </location>
</feature>
<feature type="transmembrane region" description="Helical" evidence="1">
    <location>
        <begin position="57"/>
        <end position="77"/>
    </location>
</feature>
<dbReference type="AlphaFoldDB" id="A0A1G2EY41"/>
<reference evidence="2 3" key="1">
    <citation type="journal article" date="2016" name="Nat. Commun.">
        <title>Thousands of microbial genomes shed light on interconnected biogeochemical processes in an aquifer system.</title>
        <authorList>
            <person name="Anantharaman K."/>
            <person name="Brown C.T."/>
            <person name="Hug L.A."/>
            <person name="Sharon I."/>
            <person name="Castelle C.J."/>
            <person name="Probst A.J."/>
            <person name="Thomas B.C."/>
            <person name="Singh A."/>
            <person name="Wilkins M.J."/>
            <person name="Karaoz U."/>
            <person name="Brodie E.L."/>
            <person name="Williams K.H."/>
            <person name="Hubbard S.S."/>
            <person name="Banfield J.F."/>
        </authorList>
    </citation>
    <scope>NUCLEOTIDE SEQUENCE [LARGE SCALE GENOMIC DNA]</scope>
</reference>
<evidence type="ECO:0000313" key="2">
    <source>
        <dbReference type="EMBL" id="OGZ30683.1"/>
    </source>
</evidence>
<evidence type="ECO:0000256" key="1">
    <source>
        <dbReference type="SAM" id="Phobius"/>
    </source>
</evidence>
<sequence>MTQYFGYLSGIFITCSFIPYVISIFRGQAKPERASWFIWSALGGIAFFSQLSKGARYSLWLPGIQTVGDISIFLFSIKYGMGGVSKRDKLALSIAGLGLILWYITQEAAIALFFAIFIDAIGAFLTILKSYEHPTTEPIIAWIFTMLGGFFAIFAVGGWNWTLLSFPVYTFVANLFIIGSIKLGQARNNI</sequence>
<keyword evidence="1" id="KW-0472">Membrane</keyword>
<accession>A0A1G2EY41</accession>
<proteinExistence type="predicted"/>